<dbReference type="EMBL" id="ACJA02000004">
    <property type="protein sequence ID" value="EFH94239.1"/>
    <property type="molecule type" value="Genomic_DNA"/>
</dbReference>
<dbReference type="SMART" id="SM00974">
    <property type="entry name" value="T5orf172"/>
    <property type="match status" value="1"/>
</dbReference>
<dbReference type="InterPro" id="IPR025280">
    <property type="entry name" value="SNIPE"/>
</dbReference>
<keyword evidence="2" id="KW-0472">Membrane</keyword>
<evidence type="ECO:0000259" key="3">
    <source>
        <dbReference type="SMART" id="SM00974"/>
    </source>
</evidence>
<dbReference type="InterPro" id="IPR018306">
    <property type="entry name" value="Phage_T5_Orf172_DNA-bd"/>
</dbReference>
<feature type="transmembrane region" description="Helical" evidence="2">
    <location>
        <begin position="12"/>
        <end position="40"/>
    </location>
</feature>
<evidence type="ECO:0000256" key="1">
    <source>
        <dbReference type="SAM" id="Coils"/>
    </source>
</evidence>
<sequence>MKKEILKKQWVLWTILVTSFFSIGTPGIAIIPFSLSIYALSKLILVNKFVEPDLVTLQNLKEKNKSINIENQKIKREIQELKNLKKDLISSIEEGTKELEHITSYLNDELFKYDIELTYPFDLVEVDSSQINTYIKKLQMKEKELLNLEEVKIFNVSTENKRHQNAQAKQIIRLFNAETSQLINKVNSKNIESMQNKIFKSYEGINKIFETDNVRIPETLLDIKLEMLDLMHKYQVKIEDEKIIRREERARLKEIEQAEKEMEKKLKELDKDIRHHNNEIKKLTMYLNNTDLQVEKELYIEKIRELDQSLKNLNSERENVEDRKDNAQSGFVYIISNIGSFGENVYKIGVTRRLEPMDRINELSSASVPFEFDVHALIFSENAFELKNKLHEYFKKYKVNKVNGRKEFFKVNINEIKDKVLSEHNSTVQFIDEPKAIQYRETLRLTSL</sequence>
<feature type="coiled-coil region" evidence="1">
    <location>
        <begin position="57"/>
        <end position="98"/>
    </location>
</feature>
<keyword evidence="2" id="KW-0812">Transmembrane</keyword>
<keyword evidence="1" id="KW-0175">Coiled coil</keyword>
<reference evidence="4" key="1">
    <citation type="submission" date="2010-05" db="EMBL/GenBank/DDBJ databases">
        <authorList>
            <person name="Muzny D."/>
            <person name="Qin X."/>
            <person name="Buhay C."/>
            <person name="Dugan-Rocha S."/>
            <person name="Ding Y."/>
            <person name="Chen G."/>
            <person name="Hawes A."/>
            <person name="Holder M."/>
            <person name="Jhangiani S."/>
            <person name="Johnson A."/>
            <person name="Khan Z."/>
            <person name="Li Z."/>
            <person name="Liu W."/>
            <person name="Liu X."/>
            <person name="Perez L."/>
            <person name="Shen H."/>
            <person name="Wang Q."/>
            <person name="Watt J."/>
            <person name="Xi L."/>
            <person name="Xin Y."/>
            <person name="Zhou J."/>
            <person name="Deng J."/>
            <person name="Jiang H."/>
            <person name="Liu Y."/>
            <person name="Qu J."/>
            <person name="Song X.-Z."/>
            <person name="Zhang L."/>
            <person name="Villasana D."/>
            <person name="Johnson A."/>
            <person name="Liu J."/>
            <person name="Liyanage D."/>
            <person name="Lorensuhewa L."/>
            <person name="Robinson T."/>
            <person name="Song A."/>
            <person name="Song B.-B."/>
            <person name="Dinh H."/>
            <person name="Thornton R."/>
            <person name="Coyle M."/>
            <person name="Francisco L."/>
            <person name="Jackson L."/>
            <person name="Javaid M."/>
            <person name="Korchina V."/>
            <person name="Kovar C."/>
            <person name="Mata R."/>
            <person name="Mathew T."/>
            <person name="Ngo R."/>
            <person name="Nguyen L."/>
            <person name="Nguyen N."/>
            <person name="Okwuonu G."/>
            <person name="Ongeri F."/>
            <person name="Pham C."/>
            <person name="Simmons D."/>
            <person name="Wilczek-Boney K."/>
            <person name="Hale W."/>
            <person name="Jakkamsetti A."/>
            <person name="Pham P."/>
            <person name="Ruth R."/>
            <person name="San Lucas F."/>
            <person name="Warren J."/>
            <person name="Zhang J."/>
            <person name="Zhao Z."/>
            <person name="Zhou C."/>
            <person name="Zhu D."/>
            <person name="Lee S."/>
            <person name="Bess C."/>
            <person name="Blankenburg K."/>
            <person name="Forbes L."/>
            <person name="Fu Q."/>
            <person name="Gubbala S."/>
            <person name="Hirani K."/>
            <person name="Jayaseelan J.C."/>
            <person name="Lara F."/>
            <person name="Munidasa M."/>
            <person name="Palculict T."/>
            <person name="Patil S."/>
            <person name="Pu L.-L."/>
            <person name="Saada N."/>
            <person name="Tang L."/>
            <person name="Weissenberger G."/>
            <person name="Zhu Y."/>
            <person name="Hemphill L."/>
            <person name="Shang Y."/>
            <person name="Youmans B."/>
            <person name="Ayvaz T."/>
            <person name="Ross M."/>
            <person name="Santibanez J."/>
            <person name="Aqrawi P."/>
            <person name="Gross S."/>
            <person name="Joshi V."/>
            <person name="Fowler G."/>
            <person name="Nazareth L."/>
            <person name="Reid J."/>
            <person name="Worley K."/>
            <person name="Petrosino J."/>
            <person name="Highlander S."/>
            <person name="Gibbs R."/>
        </authorList>
    </citation>
    <scope>NUCLEOTIDE SEQUENCE [LARGE SCALE GENOMIC DNA]</scope>
    <source>
        <strain evidence="4">MN8</strain>
    </source>
</reference>
<dbReference type="Pfam" id="PF13455">
    <property type="entry name" value="MUG113"/>
    <property type="match status" value="1"/>
</dbReference>
<dbReference type="Pfam" id="PF13250">
    <property type="entry name" value="SNIPE"/>
    <property type="match status" value="1"/>
</dbReference>
<feature type="coiled-coil region" evidence="1">
    <location>
        <begin position="238"/>
        <end position="330"/>
    </location>
</feature>
<comment type="caution">
    <text evidence="4">The sequence shown here is derived from an EMBL/GenBank/DDBJ whole genome shotgun (WGS) entry which is preliminary data.</text>
</comment>
<dbReference type="HOGENOM" id="CLU_024787_2_1_9"/>
<name>A0A0E1X405_STAAU</name>
<organism evidence="4">
    <name type="scientific">Staphylococcus aureus subsp. aureus MN8</name>
    <dbReference type="NCBI Taxonomy" id="548470"/>
    <lineage>
        <taxon>Bacteria</taxon>
        <taxon>Bacillati</taxon>
        <taxon>Bacillota</taxon>
        <taxon>Bacilli</taxon>
        <taxon>Bacillales</taxon>
        <taxon>Staphylococcaceae</taxon>
        <taxon>Staphylococcus</taxon>
    </lineage>
</organism>
<accession>A0A0E1X405</accession>
<dbReference type="RefSeq" id="WP_000711499.1">
    <property type="nucleotide sequence ID" value="NZ_CM000952.1"/>
</dbReference>
<proteinExistence type="predicted"/>
<protein>
    <recommendedName>
        <fullName evidence="3">Bacteriophage T5 Orf172 DNA-binding domain-containing protein</fullName>
    </recommendedName>
</protein>
<dbReference type="Proteomes" id="UP000003455">
    <property type="component" value="Chromosome"/>
</dbReference>
<keyword evidence="2" id="KW-1133">Transmembrane helix</keyword>
<feature type="domain" description="Bacteriophage T5 Orf172 DNA-binding" evidence="3">
    <location>
        <begin position="340"/>
        <end position="423"/>
    </location>
</feature>
<dbReference type="AlphaFoldDB" id="A0A0E1X405"/>
<gene>
    <name evidence="4" type="ORF">HMPREF0769_11860</name>
</gene>
<evidence type="ECO:0000313" key="4">
    <source>
        <dbReference type="EMBL" id="EFH94239.1"/>
    </source>
</evidence>
<evidence type="ECO:0000256" key="2">
    <source>
        <dbReference type="SAM" id="Phobius"/>
    </source>
</evidence>